<evidence type="ECO:0000313" key="13">
    <source>
        <dbReference type="EMBL" id="SNV37018.1"/>
    </source>
</evidence>
<keyword evidence="8" id="KW-0520">NAD</keyword>
<dbReference type="InterPro" id="IPR020084">
    <property type="entry name" value="NUDIX_hydrolase_CS"/>
</dbReference>
<dbReference type="NCBIfam" id="NF001299">
    <property type="entry name" value="PRK00241.1"/>
    <property type="match status" value="1"/>
</dbReference>
<evidence type="ECO:0000256" key="10">
    <source>
        <dbReference type="RuleBase" id="RU003476"/>
    </source>
</evidence>
<dbReference type="eggNOG" id="COG2816">
    <property type="taxonomic scope" value="Bacteria"/>
</dbReference>
<dbReference type="PROSITE" id="PS51462">
    <property type="entry name" value="NUDIX"/>
    <property type="match status" value="1"/>
</dbReference>
<evidence type="ECO:0000256" key="2">
    <source>
        <dbReference type="ARBA" id="ARBA00001947"/>
    </source>
</evidence>
<comment type="cofactor">
    <cofactor evidence="2">
        <name>Zn(2+)</name>
        <dbReference type="ChEBI" id="CHEBI:29105"/>
    </cofactor>
</comment>
<evidence type="ECO:0000259" key="12">
    <source>
        <dbReference type="PROSITE" id="PS51462"/>
    </source>
</evidence>
<keyword evidence="5" id="KW-0479">Metal-binding</keyword>
<dbReference type="PROSITE" id="PS00893">
    <property type="entry name" value="NUDIX_BOX"/>
    <property type="match status" value="1"/>
</dbReference>
<evidence type="ECO:0000256" key="5">
    <source>
        <dbReference type="ARBA" id="ARBA00022723"/>
    </source>
</evidence>
<keyword evidence="6 10" id="KW-0378">Hydrolase</keyword>
<dbReference type="GO" id="GO:0006742">
    <property type="term" value="P:NADP+ catabolic process"/>
    <property type="evidence" value="ECO:0007669"/>
    <property type="project" value="TreeGrafter"/>
</dbReference>
<evidence type="ECO:0000256" key="4">
    <source>
        <dbReference type="ARBA" id="ARBA00012381"/>
    </source>
</evidence>
<dbReference type="AlphaFoldDB" id="A0A239WT86"/>
<accession>A0A239WT86</accession>
<comment type="catalytic activity">
    <reaction evidence="9">
        <text>a 5'-end NAD(+)-phospho-ribonucleoside in mRNA + H2O = a 5'-end phospho-adenosine-phospho-ribonucleoside in mRNA + beta-nicotinamide D-ribonucleotide + 2 H(+)</text>
        <dbReference type="Rhea" id="RHEA:60876"/>
        <dbReference type="Rhea" id="RHEA-COMP:15698"/>
        <dbReference type="Rhea" id="RHEA-COMP:15719"/>
        <dbReference type="ChEBI" id="CHEBI:14649"/>
        <dbReference type="ChEBI" id="CHEBI:15377"/>
        <dbReference type="ChEBI" id="CHEBI:15378"/>
        <dbReference type="ChEBI" id="CHEBI:144029"/>
        <dbReference type="ChEBI" id="CHEBI:144051"/>
    </reaction>
    <physiologicalReaction direction="left-to-right" evidence="9">
        <dbReference type="Rhea" id="RHEA:60877"/>
    </physiologicalReaction>
</comment>
<dbReference type="GO" id="GO:0019677">
    <property type="term" value="P:NAD+ catabolic process"/>
    <property type="evidence" value="ECO:0007669"/>
    <property type="project" value="TreeGrafter"/>
</dbReference>
<dbReference type="KEGG" id="cgrn:4412665_01449"/>
<dbReference type="InterPro" id="IPR049734">
    <property type="entry name" value="NudC-like_C"/>
</dbReference>
<keyword evidence="7" id="KW-0460">Magnesium</keyword>
<evidence type="ECO:0000313" key="14">
    <source>
        <dbReference type="Proteomes" id="UP000215332"/>
    </source>
</evidence>
<dbReference type="InterPro" id="IPR050241">
    <property type="entry name" value="NAD-cap_RNA_hydrolase_NudC"/>
</dbReference>
<dbReference type="PANTHER" id="PTHR42904">
    <property type="entry name" value="NUDIX HYDROLASE, NUDC SUBFAMILY"/>
    <property type="match status" value="1"/>
</dbReference>
<evidence type="ECO:0000256" key="7">
    <source>
        <dbReference type="ARBA" id="ARBA00022842"/>
    </source>
</evidence>
<evidence type="ECO:0000256" key="6">
    <source>
        <dbReference type="ARBA" id="ARBA00022801"/>
    </source>
</evidence>
<name>A0A239WT86_9ACTN</name>
<dbReference type="RefSeq" id="WP_095141002.1">
    <property type="nucleotide sequence ID" value="NZ_LT906441.1"/>
</dbReference>
<dbReference type="Gene3D" id="3.90.79.20">
    <property type="match status" value="1"/>
</dbReference>
<evidence type="ECO:0000256" key="9">
    <source>
        <dbReference type="ARBA" id="ARBA00023679"/>
    </source>
</evidence>
<dbReference type="GO" id="GO:0110153">
    <property type="term" value="F:RNA NAD-cap (NMN-forming) hydrolase activity"/>
    <property type="evidence" value="ECO:0007669"/>
    <property type="project" value="RHEA"/>
</dbReference>
<dbReference type="InterPro" id="IPR015797">
    <property type="entry name" value="NUDIX_hydrolase-like_dom_sf"/>
</dbReference>
<dbReference type="SUPFAM" id="SSF55811">
    <property type="entry name" value="Nudix"/>
    <property type="match status" value="1"/>
</dbReference>
<evidence type="ECO:0000256" key="1">
    <source>
        <dbReference type="ARBA" id="ARBA00001946"/>
    </source>
</evidence>
<dbReference type="CDD" id="cd03429">
    <property type="entry name" value="NUDIX_NADH_pyrophosphatase_Nudt13"/>
    <property type="match status" value="1"/>
</dbReference>
<sequence>MTTFCTPSLDRRSESRDDPAVVAQLWDGPSARLLLVDGDDQVLFAGDHSDKPGRLVGVPTVGPRDDQRQHLLGVRNGVAWFTQRVEDLGAVMGQMDDAGGASPFGRSDQGSHSTSASSAQGSWDVARPVAARQAALDRSDQELLWSALALLAWHESDPTCIRCHGRTVVTVGGPSRRCVDCGALVFPRTDPAVIVAVLDDDDRLLLARQATWDPGRMSVVAGFIEAGETAEHAVAREVREETGLDVRAVRYLTSQPWPFPRSLMLAYVARATGEVRVDGVELAEGGWYTTDEVRRLTASGAMGMPSPISVARRLVEAWLHDALPAPESDVGLPVVVGQS</sequence>
<reference evidence="13 14" key="1">
    <citation type="submission" date="2017-06" db="EMBL/GenBank/DDBJ databases">
        <authorList>
            <consortium name="Pathogen Informatics"/>
        </authorList>
    </citation>
    <scope>NUCLEOTIDE SEQUENCE [LARGE SCALE GENOMIC DNA]</scope>
    <source>
        <strain evidence="13 14">NCTC11865</strain>
    </source>
</reference>
<gene>
    <name evidence="13" type="primary">nudC</name>
    <name evidence="13" type="ORF">SAMEA4412665_01449</name>
</gene>
<evidence type="ECO:0000256" key="3">
    <source>
        <dbReference type="ARBA" id="ARBA00009595"/>
    </source>
</evidence>
<dbReference type="InterPro" id="IPR020476">
    <property type="entry name" value="Nudix_hydrolase"/>
</dbReference>
<dbReference type="GO" id="GO:0046872">
    <property type="term" value="F:metal ion binding"/>
    <property type="evidence" value="ECO:0007669"/>
    <property type="project" value="UniProtKB-KW"/>
</dbReference>
<dbReference type="GO" id="GO:0005829">
    <property type="term" value="C:cytosol"/>
    <property type="evidence" value="ECO:0007669"/>
    <property type="project" value="TreeGrafter"/>
</dbReference>
<feature type="region of interest" description="Disordered" evidence="11">
    <location>
        <begin position="94"/>
        <end position="123"/>
    </location>
</feature>
<dbReference type="EC" id="3.6.1.22" evidence="4"/>
<organism evidence="13 14">
    <name type="scientific">Cutibacterium granulosum</name>
    <dbReference type="NCBI Taxonomy" id="33011"/>
    <lineage>
        <taxon>Bacteria</taxon>
        <taxon>Bacillati</taxon>
        <taxon>Actinomycetota</taxon>
        <taxon>Actinomycetes</taxon>
        <taxon>Propionibacteriales</taxon>
        <taxon>Propionibacteriaceae</taxon>
        <taxon>Cutibacterium</taxon>
    </lineage>
</organism>
<dbReference type="PRINTS" id="PR00502">
    <property type="entry name" value="NUDIXFAMILY"/>
</dbReference>
<comment type="similarity">
    <text evidence="3">Belongs to the Nudix hydrolase family. NudC subfamily.</text>
</comment>
<feature type="compositionally biased region" description="Low complexity" evidence="11">
    <location>
        <begin position="107"/>
        <end position="122"/>
    </location>
</feature>
<dbReference type="Gene3D" id="3.90.79.10">
    <property type="entry name" value="Nucleoside Triphosphate Pyrophosphohydrolase"/>
    <property type="match status" value="1"/>
</dbReference>
<dbReference type="GO" id="GO:0035529">
    <property type="term" value="F:NADH pyrophosphatase activity"/>
    <property type="evidence" value="ECO:0007669"/>
    <property type="project" value="TreeGrafter"/>
</dbReference>
<dbReference type="Proteomes" id="UP000215332">
    <property type="component" value="Chromosome 1"/>
</dbReference>
<protein>
    <recommendedName>
        <fullName evidence="4">NAD(+) diphosphatase</fullName>
        <ecNumber evidence="4">3.6.1.22</ecNumber>
    </recommendedName>
</protein>
<dbReference type="EMBL" id="LT906441">
    <property type="protein sequence ID" value="SNV37018.1"/>
    <property type="molecule type" value="Genomic_DNA"/>
</dbReference>
<comment type="cofactor">
    <cofactor evidence="1">
        <name>Mg(2+)</name>
        <dbReference type="ChEBI" id="CHEBI:18420"/>
    </cofactor>
</comment>
<feature type="domain" description="Nudix hydrolase" evidence="12">
    <location>
        <begin position="187"/>
        <end position="310"/>
    </location>
</feature>
<dbReference type="PANTHER" id="PTHR42904:SF6">
    <property type="entry name" value="NAD-CAPPED RNA HYDROLASE NUDT12"/>
    <property type="match status" value="1"/>
</dbReference>
<evidence type="ECO:0000256" key="8">
    <source>
        <dbReference type="ARBA" id="ARBA00023027"/>
    </source>
</evidence>
<dbReference type="Pfam" id="PF00293">
    <property type="entry name" value="NUDIX"/>
    <property type="match status" value="1"/>
</dbReference>
<dbReference type="InterPro" id="IPR000086">
    <property type="entry name" value="NUDIX_hydrolase_dom"/>
</dbReference>
<proteinExistence type="inferred from homology"/>
<evidence type="ECO:0000256" key="11">
    <source>
        <dbReference type="SAM" id="MobiDB-lite"/>
    </source>
</evidence>